<accession>M4BVM7</accession>
<evidence type="ECO:0000313" key="1">
    <source>
        <dbReference type="EnsemblProtists" id="HpaP810571"/>
    </source>
</evidence>
<keyword evidence="2" id="KW-1185">Reference proteome</keyword>
<name>M4BVM7_HYAAE</name>
<sequence>MAPVVANWGCRRSSISRLSRSYAFPRLWCESGDTMSVSSIHAPNTLWLGSERAICAVWGRRWCWSFKNFCMAF</sequence>
<dbReference type="VEuPathDB" id="FungiDB:HpaG810571"/>
<reference evidence="2" key="1">
    <citation type="journal article" date="2010" name="Science">
        <title>Signatures of adaptation to obligate biotrophy in the Hyaloperonospora arabidopsidis genome.</title>
        <authorList>
            <person name="Baxter L."/>
            <person name="Tripathy S."/>
            <person name="Ishaque N."/>
            <person name="Boot N."/>
            <person name="Cabral A."/>
            <person name="Kemen E."/>
            <person name="Thines M."/>
            <person name="Ah-Fong A."/>
            <person name="Anderson R."/>
            <person name="Badejoko W."/>
            <person name="Bittner-Eddy P."/>
            <person name="Boore J.L."/>
            <person name="Chibucos M.C."/>
            <person name="Coates M."/>
            <person name="Dehal P."/>
            <person name="Delehaunty K."/>
            <person name="Dong S."/>
            <person name="Downton P."/>
            <person name="Dumas B."/>
            <person name="Fabro G."/>
            <person name="Fronick C."/>
            <person name="Fuerstenberg S.I."/>
            <person name="Fulton L."/>
            <person name="Gaulin E."/>
            <person name="Govers F."/>
            <person name="Hughes L."/>
            <person name="Humphray S."/>
            <person name="Jiang R.H."/>
            <person name="Judelson H."/>
            <person name="Kamoun S."/>
            <person name="Kyung K."/>
            <person name="Meijer H."/>
            <person name="Minx P."/>
            <person name="Morris P."/>
            <person name="Nelson J."/>
            <person name="Phuntumart V."/>
            <person name="Qutob D."/>
            <person name="Rehmany A."/>
            <person name="Rougon-Cardoso A."/>
            <person name="Ryden P."/>
            <person name="Torto-Alalibo T."/>
            <person name="Studholme D."/>
            <person name="Wang Y."/>
            <person name="Win J."/>
            <person name="Wood J."/>
            <person name="Clifton S.W."/>
            <person name="Rogers J."/>
            <person name="Van den Ackerveken G."/>
            <person name="Jones J.D."/>
            <person name="McDowell J.M."/>
            <person name="Beynon J."/>
            <person name="Tyler B.M."/>
        </authorList>
    </citation>
    <scope>NUCLEOTIDE SEQUENCE [LARGE SCALE GENOMIC DNA]</scope>
    <source>
        <strain evidence="2">Emoy2</strain>
    </source>
</reference>
<proteinExistence type="predicted"/>
<dbReference type="Proteomes" id="UP000011713">
    <property type="component" value="Unassembled WGS sequence"/>
</dbReference>
<dbReference type="AlphaFoldDB" id="M4BVM7"/>
<protein>
    <submittedName>
        <fullName evidence="1">Uncharacterized protein</fullName>
    </submittedName>
</protein>
<reference evidence="1" key="2">
    <citation type="submission" date="2015-06" db="UniProtKB">
        <authorList>
            <consortium name="EnsemblProtists"/>
        </authorList>
    </citation>
    <scope>IDENTIFICATION</scope>
    <source>
        <strain evidence="1">Emoy2</strain>
    </source>
</reference>
<evidence type="ECO:0000313" key="2">
    <source>
        <dbReference type="Proteomes" id="UP000011713"/>
    </source>
</evidence>
<dbReference type="EMBL" id="JH597982">
    <property type="status" value="NOT_ANNOTATED_CDS"/>
    <property type="molecule type" value="Genomic_DNA"/>
</dbReference>
<dbReference type="EnsemblProtists" id="HpaT810571">
    <property type="protein sequence ID" value="HpaP810571"/>
    <property type="gene ID" value="HpaG810571"/>
</dbReference>
<dbReference type="HOGENOM" id="CLU_2710098_0_0_1"/>
<organism evidence="1 2">
    <name type="scientific">Hyaloperonospora arabidopsidis (strain Emoy2)</name>
    <name type="common">Downy mildew agent</name>
    <name type="synonym">Peronospora arabidopsidis</name>
    <dbReference type="NCBI Taxonomy" id="559515"/>
    <lineage>
        <taxon>Eukaryota</taxon>
        <taxon>Sar</taxon>
        <taxon>Stramenopiles</taxon>
        <taxon>Oomycota</taxon>
        <taxon>Peronosporomycetes</taxon>
        <taxon>Peronosporales</taxon>
        <taxon>Peronosporaceae</taxon>
        <taxon>Hyaloperonospora</taxon>
    </lineage>
</organism>
<dbReference type="InParanoid" id="M4BVM7"/>